<evidence type="ECO:0000313" key="9">
    <source>
        <dbReference type="Proteomes" id="UP001247754"/>
    </source>
</evidence>
<comment type="similarity">
    <text evidence="2">Belongs to the drug/metabolite transporter (DMT) superfamily. 10 TMS drug/metabolite exporter (DME) (TC 2.A.7.3) family.</text>
</comment>
<dbReference type="Gene3D" id="1.10.3730.20">
    <property type="match status" value="1"/>
</dbReference>
<gene>
    <name evidence="8" type="ORF">RGD00_06505</name>
</gene>
<dbReference type="PANTHER" id="PTHR22911">
    <property type="entry name" value="ACYL-MALONYL CONDENSING ENZYME-RELATED"/>
    <property type="match status" value="1"/>
</dbReference>
<comment type="subcellular location">
    <subcellularLocation>
        <location evidence="1">Membrane</location>
        <topology evidence="1">Multi-pass membrane protein</topology>
    </subcellularLocation>
</comment>
<feature type="transmembrane region" description="Helical" evidence="6">
    <location>
        <begin position="213"/>
        <end position="230"/>
    </location>
</feature>
<reference evidence="8 9" key="1">
    <citation type="submission" date="2023-09" db="EMBL/GenBank/DDBJ databases">
        <title>Xinfangfangia sedmenti sp. nov., isolated the sedment.</title>
        <authorList>
            <person name="Xu L."/>
        </authorList>
    </citation>
    <scope>NUCLEOTIDE SEQUENCE [LARGE SCALE GENOMIC DNA]</scope>
    <source>
        <strain evidence="8 9">LG-4</strain>
    </source>
</reference>
<organism evidence="8 9">
    <name type="scientific">Ruixingdingia sedimenti</name>
    <dbReference type="NCBI Taxonomy" id="3073604"/>
    <lineage>
        <taxon>Bacteria</taxon>
        <taxon>Pseudomonadati</taxon>
        <taxon>Pseudomonadota</taxon>
        <taxon>Alphaproteobacteria</taxon>
        <taxon>Rhodobacterales</taxon>
        <taxon>Paracoccaceae</taxon>
        <taxon>Ruixingdingia</taxon>
    </lineage>
</organism>
<evidence type="ECO:0000313" key="8">
    <source>
        <dbReference type="EMBL" id="MDR5652244.1"/>
    </source>
</evidence>
<feature type="domain" description="EamA" evidence="7">
    <location>
        <begin position="156"/>
        <end position="285"/>
    </location>
</feature>
<feature type="transmembrane region" description="Helical" evidence="6">
    <location>
        <begin position="101"/>
        <end position="123"/>
    </location>
</feature>
<dbReference type="RefSeq" id="WP_310456494.1">
    <property type="nucleotide sequence ID" value="NZ_JAVKPH010000005.1"/>
</dbReference>
<evidence type="ECO:0000256" key="5">
    <source>
        <dbReference type="ARBA" id="ARBA00023136"/>
    </source>
</evidence>
<feature type="transmembrane region" description="Helical" evidence="6">
    <location>
        <begin position="156"/>
        <end position="174"/>
    </location>
</feature>
<protein>
    <submittedName>
        <fullName evidence="8">DMT family transporter</fullName>
    </submittedName>
</protein>
<dbReference type="EMBL" id="JAVKPH010000005">
    <property type="protein sequence ID" value="MDR5652244.1"/>
    <property type="molecule type" value="Genomic_DNA"/>
</dbReference>
<evidence type="ECO:0000256" key="1">
    <source>
        <dbReference type="ARBA" id="ARBA00004141"/>
    </source>
</evidence>
<keyword evidence="9" id="KW-1185">Reference proteome</keyword>
<evidence type="ECO:0000259" key="7">
    <source>
        <dbReference type="Pfam" id="PF00892"/>
    </source>
</evidence>
<dbReference type="SUPFAM" id="SSF103481">
    <property type="entry name" value="Multidrug resistance efflux transporter EmrE"/>
    <property type="match status" value="2"/>
</dbReference>
<evidence type="ECO:0000256" key="4">
    <source>
        <dbReference type="ARBA" id="ARBA00022989"/>
    </source>
</evidence>
<name>A0ABU1F5X8_9RHOB</name>
<feature type="transmembrane region" description="Helical" evidence="6">
    <location>
        <begin position="17"/>
        <end position="36"/>
    </location>
</feature>
<feature type="domain" description="EamA" evidence="7">
    <location>
        <begin position="16"/>
        <end position="146"/>
    </location>
</feature>
<comment type="caution">
    <text evidence="8">The sequence shown here is derived from an EMBL/GenBank/DDBJ whole genome shotgun (WGS) entry which is preliminary data.</text>
</comment>
<dbReference type="Proteomes" id="UP001247754">
    <property type="component" value="Unassembled WGS sequence"/>
</dbReference>
<accession>A0ABU1F5X8</accession>
<dbReference type="Pfam" id="PF00892">
    <property type="entry name" value="EamA"/>
    <property type="match status" value="2"/>
</dbReference>
<feature type="transmembrane region" description="Helical" evidence="6">
    <location>
        <begin position="186"/>
        <end position="207"/>
    </location>
</feature>
<keyword evidence="3 6" id="KW-0812">Transmembrane</keyword>
<sequence length="305" mass="32043">MTETPAPITQNRPLEGVLWMLAAGLTFVAVNGTVRWLGTDLPAAQSAFLRFAFGVVILLPTLAGVLRAGVPRGAWPLVAGRGAIHTVAVICWFYAMARLPVAEVTAIGFLNPVCVTLGAVVFFGEKLAFRRIVAVLVALLGALIVLRPGLREIEPGHLAQLLAAICFGGSYLFAKRLSQMVGAATVVALMSLSVTLGLLPFALAAWVPVTPTQLAALAVVAGAATVGHYCMTRAFIAAPMAVTQPVTFLQLIWASLLGVLAFAEPVDLYVLLGGGVMIAAISYITWRETVLRGRAVTPPPDAPRV</sequence>
<feature type="transmembrane region" description="Helical" evidence="6">
    <location>
        <begin position="242"/>
        <end position="262"/>
    </location>
</feature>
<feature type="transmembrane region" description="Helical" evidence="6">
    <location>
        <begin position="48"/>
        <end position="66"/>
    </location>
</feature>
<feature type="transmembrane region" description="Helical" evidence="6">
    <location>
        <begin position="78"/>
        <end position="95"/>
    </location>
</feature>
<dbReference type="InterPro" id="IPR000620">
    <property type="entry name" value="EamA_dom"/>
</dbReference>
<feature type="transmembrane region" description="Helical" evidence="6">
    <location>
        <begin position="268"/>
        <end position="286"/>
    </location>
</feature>
<dbReference type="PANTHER" id="PTHR22911:SF6">
    <property type="entry name" value="SOLUTE CARRIER FAMILY 35 MEMBER G1"/>
    <property type="match status" value="1"/>
</dbReference>
<evidence type="ECO:0000256" key="2">
    <source>
        <dbReference type="ARBA" id="ARBA00009853"/>
    </source>
</evidence>
<feature type="transmembrane region" description="Helical" evidence="6">
    <location>
        <begin position="132"/>
        <end position="150"/>
    </location>
</feature>
<keyword evidence="5 6" id="KW-0472">Membrane</keyword>
<dbReference type="InterPro" id="IPR037185">
    <property type="entry name" value="EmrE-like"/>
</dbReference>
<keyword evidence="4 6" id="KW-1133">Transmembrane helix</keyword>
<evidence type="ECO:0000256" key="6">
    <source>
        <dbReference type="SAM" id="Phobius"/>
    </source>
</evidence>
<evidence type="ECO:0000256" key="3">
    <source>
        <dbReference type="ARBA" id="ARBA00022692"/>
    </source>
</evidence>
<proteinExistence type="inferred from homology"/>